<dbReference type="Pfam" id="PF02646">
    <property type="entry name" value="RmuC"/>
    <property type="match status" value="1"/>
</dbReference>
<accession>A0A1G6VPZ6</accession>
<dbReference type="PANTHER" id="PTHR30563:SF0">
    <property type="entry name" value="DNA RECOMBINATION PROTEIN RMUC"/>
    <property type="match status" value="1"/>
</dbReference>
<dbReference type="STRING" id="686796.SAMN04488104_103721"/>
<evidence type="ECO:0000256" key="2">
    <source>
        <dbReference type="ARBA" id="ARBA00009840"/>
    </source>
</evidence>
<feature type="coiled-coil region" evidence="5">
    <location>
        <begin position="108"/>
        <end position="135"/>
    </location>
</feature>
<proteinExistence type="inferred from homology"/>
<keyword evidence="7" id="KW-1185">Reference proteome</keyword>
<dbReference type="EMBL" id="FNAC01000037">
    <property type="protein sequence ID" value="SDD55611.1"/>
    <property type="molecule type" value="Genomic_DNA"/>
</dbReference>
<comment type="similarity">
    <text evidence="2">Belongs to the RmuC family.</text>
</comment>
<dbReference type="RefSeq" id="WP_087940627.1">
    <property type="nucleotide sequence ID" value="NZ_FNAC01000037.1"/>
</dbReference>
<comment type="function">
    <text evidence="1">Involved in DNA recombination.</text>
</comment>
<dbReference type="AlphaFoldDB" id="A0A1G6VPZ6"/>
<keyword evidence="4" id="KW-0233">DNA recombination</keyword>
<keyword evidence="3 5" id="KW-0175">Coiled coil</keyword>
<evidence type="ECO:0000256" key="4">
    <source>
        <dbReference type="ARBA" id="ARBA00023172"/>
    </source>
</evidence>
<evidence type="ECO:0000256" key="3">
    <source>
        <dbReference type="ARBA" id="ARBA00023054"/>
    </source>
</evidence>
<evidence type="ECO:0000313" key="7">
    <source>
        <dbReference type="Proteomes" id="UP000199060"/>
    </source>
</evidence>
<evidence type="ECO:0000313" key="6">
    <source>
        <dbReference type="EMBL" id="SDD55611.1"/>
    </source>
</evidence>
<protein>
    <submittedName>
        <fullName evidence="6">DNA recombination protein RmuC</fullName>
    </submittedName>
</protein>
<evidence type="ECO:0000256" key="5">
    <source>
        <dbReference type="SAM" id="Coils"/>
    </source>
</evidence>
<feature type="coiled-coil region" evidence="5">
    <location>
        <begin position="24"/>
        <end position="58"/>
    </location>
</feature>
<dbReference type="Proteomes" id="UP000199060">
    <property type="component" value="Unassembled WGS sequence"/>
</dbReference>
<dbReference type="PANTHER" id="PTHR30563">
    <property type="entry name" value="DNA RECOMBINATION PROTEIN RMUC"/>
    <property type="match status" value="1"/>
</dbReference>
<evidence type="ECO:0000256" key="1">
    <source>
        <dbReference type="ARBA" id="ARBA00003416"/>
    </source>
</evidence>
<dbReference type="OrthoDB" id="370725at2"/>
<name>A0A1G6VPZ6_9BACT</name>
<dbReference type="GO" id="GO:0006310">
    <property type="term" value="P:DNA recombination"/>
    <property type="evidence" value="ECO:0007669"/>
    <property type="project" value="UniProtKB-KW"/>
</dbReference>
<dbReference type="InterPro" id="IPR003798">
    <property type="entry name" value="DNA_recombination_RmuC"/>
</dbReference>
<gene>
    <name evidence="6" type="ORF">SAMN04488104_103721</name>
</gene>
<organism evidence="6 7">
    <name type="scientific">Algoriphagus faecimaris</name>
    <dbReference type="NCBI Taxonomy" id="686796"/>
    <lineage>
        <taxon>Bacteria</taxon>
        <taxon>Pseudomonadati</taxon>
        <taxon>Bacteroidota</taxon>
        <taxon>Cytophagia</taxon>
        <taxon>Cytophagales</taxon>
        <taxon>Cyclobacteriaceae</taxon>
        <taxon>Algoriphagus</taxon>
    </lineage>
</organism>
<reference evidence="7" key="1">
    <citation type="submission" date="2016-10" db="EMBL/GenBank/DDBJ databases">
        <authorList>
            <person name="Varghese N."/>
            <person name="Submissions S."/>
        </authorList>
    </citation>
    <scope>NUCLEOTIDE SEQUENCE [LARGE SCALE GENOMIC DNA]</scope>
    <source>
        <strain evidence="7">DSM 23095</strain>
    </source>
</reference>
<sequence length="415" mass="47163">MSNDILLILIALLQVGLLVAFFTVKRKDAEVQTLYQQVQDLRQDLDRSLSLARKENQENLASQFQLVFQSLRSNSQDQKEALKTFGEVFRQNVQDFNSLQREKLGELNRRQEELMKSTELRLEKIRETVDEKLQKTLEARLGQSFEMVSNQLQAVQKGLGEMQSLANGVGDLKRVLSNVKSRGVLGEYQLQAILENLLTADQFEVNASVGKGGRERVEFAVKMPGQDQSVLLPIDSKFPQESYLRLVDAYELASKAQISAQRAELFKAVKKAAQDIRDKYVNPPHTTDFAILFLPMESLYAEILREPGLTQQIQQEFKVLVTGPTTLSAILNSLQMGFRTLAIQKRSSEVWQILGAIKTEFGKFGELIEKTQRKLTEANSELDKLVGVRTRAIQRKLKDVEEMPESESNRLLDEI</sequence>